<evidence type="ECO:0000313" key="3">
    <source>
        <dbReference type="EMBL" id="CEA07641.1"/>
    </source>
</evidence>
<evidence type="ECO:0000256" key="1">
    <source>
        <dbReference type="SAM" id="MobiDB-lite"/>
    </source>
</evidence>
<evidence type="ECO:0008006" key="4">
    <source>
        <dbReference type="Google" id="ProtNLM"/>
    </source>
</evidence>
<dbReference type="PATRIC" id="fig|1461584.3.peg.953"/>
<dbReference type="EMBL" id="LN483070">
    <property type="protein sequence ID" value="CEA07641.1"/>
    <property type="molecule type" value="Genomic_DNA"/>
</dbReference>
<organism evidence="3">
    <name type="scientific">Arthrobacter saudimassiliensis</name>
    <dbReference type="NCBI Taxonomy" id="1461584"/>
    <lineage>
        <taxon>Bacteria</taxon>
        <taxon>Bacillati</taxon>
        <taxon>Actinomycetota</taxon>
        <taxon>Actinomycetes</taxon>
        <taxon>Micrococcales</taxon>
        <taxon>Micrococcaceae</taxon>
        <taxon>Arthrobacter</taxon>
    </lineage>
</organism>
<name>A0A078MS59_9MICC</name>
<gene>
    <name evidence="3" type="ORF">BN1051_00961</name>
</gene>
<sequence>MKAIRALAAAAATVLAAGCSSPAGSDPSPAPATAPSSAPVAPPSSAPAGPEPTALPPADGSPSADAAATRWLSAADLQAVLLAVRAQRGLDARLIEAAELEAQADAARAALLAADIRPAACAELAANEASAVPDGGSLALLAVTGTPDGVDTLAVASHPDPAVLAGLQDTAARLLEECSTFTMTFGGSTVTTTAASAPVPDALPGAAAVRTVSEGAGQRLETLSVSSVRGHHRVQVSVTSPADPAAAVAHAAELIEAVHTELQRLP</sequence>
<evidence type="ECO:0000256" key="2">
    <source>
        <dbReference type="SAM" id="SignalP"/>
    </source>
</evidence>
<proteinExistence type="predicted"/>
<reference evidence="3" key="1">
    <citation type="submission" date="2014-07" db="EMBL/GenBank/DDBJ databases">
        <authorList>
            <person name="Urmite Genomes Urmite Genomes"/>
        </authorList>
    </citation>
    <scope>NUCLEOTIDE SEQUENCE</scope>
    <source>
        <strain evidence="3">11W110_air</strain>
    </source>
</reference>
<protein>
    <recommendedName>
        <fullName evidence="4">Lipoprotein</fullName>
    </recommendedName>
</protein>
<feature type="signal peptide" evidence="2">
    <location>
        <begin position="1"/>
        <end position="25"/>
    </location>
</feature>
<feature type="region of interest" description="Disordered" evidence="1">
    <location>
        <begin position="18"/>
        <end position="67"/>
    </location>
</feature>
<feature type="compositionally biased region" description="Low complexity" evidence="1">
    <location>
        <begin position="56"/>
        <end position="67"/>
    </location>
</feature>
<accession>A0A078MS59</accession>
<feature type="chain" id="PRO_5001742455" description="Lipoprotein" evidence="2">
    <location>
        <begin position="26"/>
        <end position="266"/>
    </location>
</feature>
<keyword evidence="2" id="KW-0732">Signal</keyword>
<dbReference type="AlphaFoldDB" id="A0A078MS59"/>
<feature type="compositionally biased region" description="Low complexity" evidence="1">
    <location>
        <begin position="18"/>
        <end position="39"/>
    </location>
</feature>
<dbReference type="PROSITE" id="PS51257">
    <property type="entry name" value="PROKAR_LIPOPROTEIN"/>
    <property type="match status" value="1"/>
</dbReference>
<feature type="compositionally biased region" description="Pro residues" evidence="1">
    <location>
        <begin position="40"/>
        <end position="55"/>
    </location>
</feature>